<feature type="domain" description="SMP" evidence="3">
    <location>
        <begin position="211"/>
        <end position="269"/>
    </location>
</feature>
<comment type="caution">
    <text evidence="4">The sequence shown here is derived from an EMBL/GenBank/DDBJ whole genome shotgun (WGS) entry which is preliminary data.</text>
</comment>
<feature type="domain" description="SMP" evidence="3">
    <location>
        <begin position="146"/>
        <end position="203"/>
    </location>
</feature>
<dbReference type="EMBL" id="NBSK02000008">
    <property type="protein sequence ID" value="KAJ0189309.1"/>
    <property type="molecule type" value="Genomic_DNA"/>
</dbReference>
<dbReference type="InterPro" id="IPR042971">
    <property type="entry name" value="LEA_SMP"/>
</dbReference>
<sequence>MHITLNDYTSTVVLFFLKTKMSQEQPRRPQPEDQEPIKYGDVFQVSGEIANKPITPQDAATMQTAENMVLGKIQKGGPAAVMQSAASVNESRGVVSHYDVTSATGDQGVTVSEAVVAGHHIVVGQYVGTNKASSPAPPISGGDDQVTIGEALEAAAISAGEKPVDQSDAAAIQAAEVRATGRMQVVPGGVAAKAQAAASQNARTMRDEDKTKLGDVLMDASTLLPRDKAVTREDAEGVIGAEIRNQPELATYPGGVSASMAAAARLNQK</sequence>
<organism evidence="4 5">
    <name type="scientific">Lactuca sativa</name>
    <name type="common">Garden lettuce</name>
    <dbReference type="NCBI Taxonomy" id="4236"/>
    <lineage>
        <taxon>Eukaryota</taxon>
        <taxon>Viridiplantae</taxon>
        <taxon>Streptophyta</taxon>
        <taxon>Embryophyta</taxon>
        <taxon>Tracheophyta</taxon>
        <taxon>Spermatophyta</taxon>
        <taxon>Magnoliopsida</taxon>
        <taxon>eudicotyledons</taxon>
        <taxon>Gunneridae</taxon>
        <taxon>Pentapetalae</taxon>
        <taxon>asterids</taxon>
        <taxon>campanulids</taxon>
        <taxon>Asterales</taxon>
        <taxon>Asteraceae</taxon>
        <taxon>Cichorioideae</taxon>
        <taxon>Cichorieae</taxon>
        <taxon>Lactucinae</taxon>
        <taxon>Lactuca</taxon>
    </lineage>
</organism>
<dbReference type="Pfam" id="PF04927">
    <property type="entry name" value="SMP"/>
    <property type="match status" value="3"/>
</dbReference>
<evidence type="ECO:0000256" key="1">
    <source>
        <dbReference type="ARBA" id="ARBA00010733"/>
    </source>
</evidence>
<gene>
    <name evidence="4" type="ORF">LSAT_V11C800412180</name>
</gene>
<evidence type="ECO:0000313" key="5">
    <source>
        <dbReference type="Proteomes" id="UP000235145"/>
    </source>
</evidence>
<protein>
    <recommendedName>
        <fullName evidence="3">SMP domain-containing protein</fullName>
    </recommendedName>
</protein>
<evidence type="ECO:0000259" key="3">
    <source>
        <dbReference type="Pfam" id="PF04927"/>
    </source>
</evidence>
<proteinExistence type="inferred from homology"/>
<feature type="domain" description="SMP" evidence="3">
    <location>
        <begin position="37"/>
        <end position="91"/>
    </location>
</feature>
<accession>A0A9R1WWN1</accession>
<dbReference type="PANTHER" id="PTHR31174:SF31">
    <property type="entry name" value="LATE EMBRYOGENESIS ABUNDANT PROTEIN 3"/>
    <property type="match status" value="1"/>
</dbReference>
<evidence type="ECO:0000313" key="4">
    <source>
        <dbReference type="EMBL" id="KAJ0189309.1"/>
    </source>
</evidence>
<comment type="similarity">
    <text evidence="1">Belongs to the LEA type SMP family.</text>
</comment>
<dbReference type="InterPro" id="IPR007011">
    <property type="entry name" value="LEA_SMP_dom"/>
</dbReference>
<dbReference type="PANTHER" id="PTHR31174">
    <property type="entry name" value="SEED MATURATION FAMILY PROTEIN"/>
    <property type="match status" value="1"/>
</dbReference>
<keyword evidence="5" id="KW-1185">Reference proteome</keyword>
<name>A0A9R1WWN1_LACSA</name>
<evidence type="ECO:0000256" key="2">
    <source>
        <dbReference type="ARBA" id="ARBA00022737"/>
    </source>
</evidence>
<keyword evidence="2" id="KW-0677">Repeat</keyword>
<dbReference type="Proteomes" id="UP000235145">
    <property type="component" value="Unassembled WGS sequence"/>
</dbReference>
<reference evidence="4 5" key="1">
    <citation type="journal article" date="2017" name="Nat. Commun.">
        <title>Genome assembly with in vitro proximity ligation data and whole-genome triplication in lettuce.</title>
        <authorList>
            <person name="Reyes-Chin-Wo S."/>
            <person name="Wang Z."/>
            <person name="Yang X."/>
            <person name="Kozik A."/>
            <person name="Arikit S."/>
            <person name="Song C."/>
            <person name="Xia L."/>
            <person name="Froenicke L."/>
            <person name="Lavelle D.O."/>
            <person name="Truco M.J."/>
            <person name="Xia R."/>
            <person name="Zhu S."/>
            <person name="Xu C."/>
            <person name="Xu H."/>
            <person name="Xu X."/>
            <person name="Cox K."/>
            <person name="Korf I."/>
            <person name="Meyers B.C."/>
            <person name="Michelmore R.W."/>
        </authorList>
    </citation>
    <scope>NUCLEOTIDE SEQUENCE [LARGE SCALE GENOMIC DNA]</scope>
    <source>
        <strain evidence="5">cv. Salinas</strain>
        <tissue evidence="4">Seedlings</tissue>
    </source>
</reference>
<dbReference type="AlphaFoldDB" id="A0A9R1WWN1"/>